<proteinExistence type="predicted"/>
<comment type="caution">
    <text evidence="2">The sequence shown here is derived from an EMBL/GenBank/DDBJ whole genome shotgun (WGS) entry which is preliminary data.</text>
</comment>
<evidence type="ECO:0000313" key="3">
    <source>
        <dbReference type="Proteomes" id="UP001055286"/>
    </source>
</evidence>
<dbReference type="EMBL" id="BPQJ01000069">
    <property type="protein sequence ID" value="GJD66546.1"/>
    <property type="molecule type" value="Genomic_DNA"/>
</dbReference>
<evidence type="ECO:0000313" key="2">
    <source>
        <dbReference type="EMBL" id="GJD66546.1"/>
    </source>
</evidence>
<sequence length="119" mass="13148">MVIPGRSWDDAAAGVILTPSEATHVNEAVQHPAAWRTDTAEQSSRDPEPKPRNKGGRPKKSREVANRQTVYLDQARYDALVATAHDHGRSIHSIIIEGIDVVIGRPRKRWGDKHDAPST</sequence>
<dbReference type="AlphaFoldDB" id="A0AA37HJ89"/>
<feature type="region of interest" description="Disordered" evidence="1">
    <location>
        <begin position="31"/>
        <end position="67"/>
    </location>
</feature>
<evidence type="ECO:0000256" key="1">
    <source>
        <dbReference type="SAM" id="MobiDB-lite"/>
    </source>
</evidence>
<keyword evidence="3" id="KW-1185">Reference proteome</keyword>
<reference evidence="2" key="2">
    <citation type="submission" date="2021-08" db="EMBL/GenBank/DDBJ databases">
        <authorList>
            <person name="Tani A."/>
            <person name="Ola A."/>
            <person name="Ogura Y."/>
            <person name="Katsura K."/>
            <person name="Hayashi T."/>
        </authorList>
    </citation>
    <scope>NUCLEOTIDE SEQUENCE</scope>
    <source>
        <strain evidence="2">JCM 32048</strain>
    </source>
</reference>
<name>A0AA37HJ89_9HYPH</name>
<reference evidence="2" key="1">
    <citation type="journal article" date="2016" name="Front. Microbiol.">
        <title>Genome Sequence of the Piezophilic, Mesophilic Sulfate-Reducing Bacterium Desulfovibrio indicus J2T.</title>
        <authorList>
            <person name="Cao J."/>
            <person name="Maignien L."/>
            <person name="Shao Z."/>
            <person name="Alain K."/>
            <person name="Jebbar M."/>
        </authorList>
    </citation>
    <scope>NUCLEOTIDE SEQUENCE</scope>
    <source>
        <strain evidence="2">JCM 32048</strain>
    </source>
</reference>
<gene>
    <name evidence="2" type="ORF">MPEAHAMD_6744</name>
</gene>
<organism evidence="2 3">
    <name type="scientific">Methylobacterium frigidaeris</name>
    <dbReference type="NCBI Taxonomy" id="2038277"/>
    <lineage>
        <taxon>Bacteria</taxon>
        <taxon>Pseudomonadati</taxon>
        <taxon>Pseudomonadota</taxon>
        <taxon>Alphaproteobacteria</taxon>
        <taxon>Hyphomicrobiales</taxon>
        <taxon>Methylobacteriaceae</taxon>
        <taxon>Methylobacterium</taxon>
    </lineage>
</organism>
<dbReference type="Proteomes" id="UP001055286">
    <property type="component" value="Unassembled WGS sequence"/>
</dbReference>
<accession>A0AA37HJ89</accession>
<protein>
    <submittedName>
        <fullName evidence="2">Uncharacterized protein</fullName>
    </submittedName>
</protein>